<dbReference type="InterPro" id="IPR023187">
    <property type="entry name" value="Tscrpt_reg_MarR-type_CS"/>
</dbReference>
<dbReference type="PRINTS" id="PR00598">
    <property type="entry name" value="HTHMARR"/>
</dbReference>
<keyword evidence="6" id="KW-1185">Reference proteome</keyword>
<keyword evidence="1" id="KW-0805">Transcription regulation</keyword>
<protein>
    <submittedName>
        <fullName evidence="5">MarR family transcriptional regulator</fullName>
    </submittedName>
</protein>
<dbReference type="EMBL" id="JAVXZY010000002">
    <property type="protein sequence ID" value="MDT8998697.1"/>
    <property type="molecule type" value="Genomic_DNA"/>
</dbReference>
<evidence type="ECO:0000313" key="6">
    <source>
        <dbReference type="Proteomes" id="UP001246372"/>
    </source>
</evidence>
<dbReference type="SMART" id="SM00347">
    <property type="entry name" value="HTH_MARR"/>
    <property type="match status" value="1"/>
</dbReference>
<dbReference type="Proteomes" id="UP001246372">
    <property type="component" value="Unassembled WGS sequence"/>
</dbReference>
<evidence type="ECO:0000256" key="3">
    <source>
        <dbReference type="ARBA" id="ARBA00023163"/>
    </source>
</evidence>
<proteinExistence type="predicted"/>
<dbReference type="PANTHER" id="PTHR42756">
    <property type="entry name" value="TRANSCRIPTIONAL REGULATOR, MARR"/>
    <property type="match status" value="1"/>
</dbReference>
<dbReference type="PANTHER" id="PTHR42756:SF1">
    <property type="entry name" value="TRANSCRIPTIONAL REPRESSOR OF EMRAB OPERON"/>
    <property type="match status" value="1"/>
</dbReference>
<dbReference type="RefSeq" id="WP_315649206.1">
    <property type="nucleotide sequence ID" value="NZ_JAVXZY010000002.1"/>
</dbReference>
<dbReference type="Gene3D" id="1.10.10.10">
    <property type="entry name" value="Winged helix-like DNA-binding domain superfamily/Winged helix DNA-binding domain"/>
    <property type="match status" value="1"/>
</dbReference>
<evidence type="ECO:0000313" key="5">
    <source>
        <dbReference type="EMBL" id="MDT8998697.1"/>
    </source>
</evidence>
<evidence type="ECO:0000256" key="1">
    <source>
        <dbReference type="ARBA" id="ARBA00023015"/>
    </source>
</evidence>
<evidence type="ECO:0000259" key="4">
    <source>
        <dbReference type="PROSITE" id="PS50995"/>
    </source>
</evidence>
<evidence type="ECO:0000256" key="2">
    <source>
        <dbReference type="ARBA" id="ARBA00023125"/>
    </source>
</evidence>
<keyword evidence="3" id="KW-0804">Transcription</keyword>
<dbReference type="Pfam" id="PF01047">
    <property type="entry name" value="MarR"/>
    <property type="match status" value="1"/>
</dbReference>
<dbReference type="PROSITE" id="PS50995">
    <property type="entry name" value="HTH_MARR_2"/>
    <property type="match status" value="1"/>
</dbReference>
<sequence>MSPSSKAPQPATFYRADSYRTEESIGWLLKRIKQSIVRMADERLDALDLTHAQWGPMLRLRLSGASTTAALGRDLDIDAGALTRLLDRLEAKGLVQRERSSSDRRVVMVSLTEEGARATASLPSVLSEIFNAHLAGFTEAEWRTLIGLLQRIVANGEALREQAATDKS</sequence>
<feature type="domain" description="HTH marR-type" evidence="4">
    <location>
        <begin position="22"/>
        <end position="154"/>
    </location>
</feature>
<name>A0ABU3P808_9BURK</name>
<accession>A0ABU3P808</accession>
<dbReference type="InterPro" id="IPR036390">
    <property type="entry name" value="WH_DNA-bd_sf"/>
</dbReference>
<dbReference type="SUPFAM" id="SSF46785">
    <property type="entry name" value="Winged helix' DNA-binding domain"/>
    <property type="match status" value="1"/>
</dbReference>
<gene>
    <name evidence="5" type="ORF">RQP53_05380</name>
</gene>
<organism evidence="5 6">
    <name type="scientific">Roseateles aquae</name>
    <dbReference type="NCBI Taxonomy" id="3077235"/>
    <lineage>
        <taxon>Bacteria</taxon>
        <taxon>Pseudomonadati</taxon>
        <taxon>Pseudomonadota</taxon>
        <taxon>Betaproteobacteria</taxon>
        <taxon>Burkholderiales</taxon>
        <taxon>Sphaerotilaceae</taxon>
        <taxon>Roseateles</taxon>
    </lineage>
</organism>
<comment type="caution">
    <text evidence="5">The sequence shown here is derived from an EMBL/GenBank/DDBJ whole genome shotgun (WGS) entry which is preliminary data.</text>
</comment>
<dbReference type="InterPro" id="IPR036388">
    <property type="entry name" value="WH-like_DNA-bd_sf"/>
</dbReference>
<keyword evidence="2" id="KW-0238">DNA-binding</keyword>
<dbReference type="PROSITE" id="PS01117">
    <property type="entry name" value="HTH_MARR_1"/>
    <property type="match status" value="1"/>
</dbReference>
<dbReference type="InterPro" id="IPR000835">
    <property type="entry name" value="HTH_MarR-typ"/>
</dbReference>
<reference evidence="5" key="1">
    <citation type="submission" date="2023-09" db="EMBL/GenBank/DDBJ databases">
        <title>Paucibacter sp. APW11 Genome sequencing and assembly.</title>
        <authorList>
            <person name="Kim I."/>
        </authorList>
    </citation>
    <scope>NUCLEOTIDE SEQUENCE</scope>
    <source>
        <strain evidence="5">APW11</strain>
    </source>
</reference>